<feature type="transmembrane region" description="Helical" evidence="1">
    <location>
        <begin position="255"/>
        <end position="274"/>
    </location>
</feature>
<reference evidence="2 3" key="1">
    <citation type="submission" date="2020-08" db="EMBL/GenBank/DDBJ databases">
        <title>Genomic Encyclopedia of Type Strains, Phase III (KMG-III): the genomes of soil and plant-associated and newly described type strains.</title>
        <authorList>
            <person name="Whitman W."/>
        </authorList>
    </citation>
    <scope>NUCLEOTIDE SEQUENCE [LARGE SCALE GENOMIC DNA]</scope>
    <source>
        <strain evidence="2 3">CECT 8960</strain>
    </source>
</reference>
<dbReference type="RefSeq" id="WP_184813565.1">
    <property type="nucleotide sequence ID" value="NZ_JACHJQ010000006.1"/>
</dbReference>
<evidence type="ECO:0000313" key="2">
    <source>
        <dbReference type="EMBL" id="MBB4909458.1"/>
    </source>
</evidence>
<name>A0A7W7Q9N2_9PSEU</name>
<proteinExistence type="predicted"/>
<feature type="transmembrane region" description="Helical" evidence="1">
    <location>
        <begin position="286"/>
        <end position="306"/>
    </location>
</feature>
<feature type="transmembrane region" description="Helical" evidence="1">
    <location>
        <begin position="81"/>
        <end position="100"/>
    </location>
</feature>
<protein>
    <submittedName>
        <fullName evidence="2">Uncharacterized protein</fullName>
    </submittedName>
</protein>
<feature type="transmembrane region" description="Helical" evidence="1">
    <location>
        <begin position="154"/>
        <end position="176"/>
    </location>
</feature>
<keyword evidence="1" id="KW-0812">Transmembrane</keyword>
<feature type="transmembrane region" description="Helical" evidence="1">
    <location>
        <begin position="221"/>
        <end position="243"/>
    </location>
</feature>
<evidence type="ECO:0000313" key="3">
    <source>
        <dbReference type="Proteomes" id="UP000520767"/>
    </source>
</evidence>
<organism evidence="2 3">
    <name type="scientific">Actinophytocola algeriensis</name>
    <dbReference type="NCBI Taxonomy" id="1768010"/>
    <lineage>
        <taxon>Bacteria</taxon>
        <taxon>Bacillati</taxon>
        <taxon>Actinomycetota</taxon>
        <taxon>Actinomycetes</taxon>
        <taxon>Pseudonocardiales</taxon>
        <taxon>Pseudonocardiaceae</taxon>
    </lineage>
</organism>
<keyword evidence="1" id="KW-1133">Transmembrane helix</keyword>
<comment type="caution">
    <text evidence="2">The sequence shown here is derived from an EMBL/GenBank/DDBJ whole genome shotgun (WGS) entry which is preliminary data.</text>
</comment>
<dbReference type="EMBL" id="JACHJQ010000006">
    <property type="protein sequence ID" value="MBB4909458.1"/>
    <property type="molecule type" value="Genomic_DNA"/>
</dbReference>
<accession>A0A7W7Q9N2</accession>
<feature type="transmembrane region" description="Helical" evidence="1">
    <location>
        <begin position="18"/>
        <end position="37"/>
    </location>
</feature>
<sequence length="324" mass="35117">MRTVSGLVRDAFAWHRPLMWFAAFAAAVTGVAVVGLLVDDRMLVGAPIWAKPCKFAFSFGLYAVTWAWMHSLQRRHVRLGWHLGTFAAIACAFEVAVVFLQTVRGHRSHFNVATPFDTAMWTIMGSSIVVLWVVNLAGTILLMLEKHAERPALLALRLGAFITIGGMTIAFLMTWGTDEQRANRPMKIIGSHSVGVPDGGPGMAVTGWSTTGGDLRVPHFIGVHGLQLMPLFVVALGFLAVGVPRLRDELVRVRLVWTFGGLCAGLLVLTAWQALRRQPFTSPDLLTIGAFGVLVAGTMVAATCALRAGKRMPVRSPVPEEALV</sequence>
<evidence type="ECO:0000256" key="1">
    <source>
        <dbReference type="SAM" id="Phobius"/>
    </source>
</evidence>
<dbReference type="AlphaFoldDB" id="A0A7W7Q9N2"/>
<keyword evidence="3" id="KW-1185">Reference proteome</keyword>
<keyword evidence="1" id="KW-0472">Membrane</keyword>
<feature type="transmembrane region" description="Helical" evidence="1">
    <location>
        <begin position="120"/>
        <end position="142"/>
    </location>
</feature>
<dbReference type="Proteomes" id="UP000520767">
    <property type="component" value="Unassembled WGS sequence"/>
</dbReference>
<feature type="transmembrane region" description="Helical" evidence="1">
    <location>
        <begin position="49"/>
        <end position="69"/>
    </location>
</feature>
<gene>
    <name evidence="2" type="ORF">FHR82_005716</name>
</gene>